<dbReference type="Proteomes" id="UP000610124">
    <property type="component" value="Unassembled WGS sequence"/>
</dbReference>
<feature type="compositionally biased region" description="Basic and acidic residues" evidence="1">
    <location>
        <begin position="145"/>
        <end position="154"/>
    </location>
</feature>
<dbReference type="AlphaFoldDB" id="A0A8H9LUG7"/>
<dbReference type="GeneID" id="97488445"/>
<dbReference type="EMBL" id="BMUB01000015">
    <property type="protein sequence ID" value="GGU94008.1"/>
    <property type="molecule type" value="Genomic_DNA"/>
</dbReference>
<evidence type="ECO:0000313" key="2">
    <source>
        <dbReference type="EMBL" id="GGU94008.1"/>
    </source>
</evidence>
<comment type="caution">
    <text evidence="2">The sequence shown here is derived from an EMBL/GenBank/DDBJ whole genome shotgun (WGS) entry which is preliminary data.</text>
</comment>
<gene>
    <name evidence="2" type="ORF">GCM10010502_54680</name>
</gene>
<proteinExistence type="predicted"/>
<evidence type="ECO:0000313" key="3">
    <source>
        <dbReference type="Proteomes" id="UP000610124"/>
    </source>
</evidence>
<feature type="region of interest" description="Disordered" evidence="1">
    <location>
        <begin position="1"/>
        <end position="31"/>
    </location>
</feature>
<feature type="region of interest" description="Disordered" evidence="1">
    <location>
        <begin position="129"/>
        <end position="154"/>
    </location>
</feature>
<organism evidence="2 3">
    <name type="scientific">Kitasatospora aureofaciens</name>
    <name type="common">Streptomyces aureofaciens</name>
    <dbReference type="NCBI Taxonomy" id="1894"/>
    <lineage>
        <taxon>Bacteria</taxon>
        <taxon>Bacillati</taxon>
        <taxon>Actinomycetota</taxon>
        <taxon>Actinomycetes</taxon>
        <taxon>Kitasatosporales</taxon>
        <taxon>Streptomycetaceae</taxon>
        <taxon>Kitasatospora</taxon>
    </lineage>
</organism>
<protein>
    <submittedName>
        <fullName evidence="2">Uncharacterized protein</fullName>
    </submittedName>
</protein>
<sequence>MVKIFSIGKTGKSGPQQPRREPAQRAARRTYQPGEREALLIGILRGTAPGGVQMHERYDAASDLEDFPSDEVTAALTEIASDAQEDETLVALCAESLAGIWIARGAVERDVLARLPPWGRREVEQQVARSAPELLTSQQDAVAEVGDRDGRTLR</sequence>
<reference evidence="2" key="1">
    <citation type="journal article" date="2014" name="Int. J. Syst. Evol. Microbiol.">
        <title>Complete genome sequence of Corynebacterium casei LMG S-19264T (=DSM 44701T), isolated from a smear-ripened cheese.</title>
        <authorList>
            <consortium name="US DOE Joint Genome Institute (JGI-PGF)"/>
            <person name="Walter F."/>
            <person name="Albersmeier A."/>
            <person name="Kalinowski J."/>
            <person name="Ruckert C."/>
        </authorList>
    </citation>
    <scope>NUCLEOTIDE SEQUENCE</scope>
    <source>
        <strain evidence="2">JCM 4434</strain>
    </source>
</reference>
<reference evidence="2" key="2">
    <citation type="submission" date="2020-09" db="EMBL/GenBank/DDBJ databases">
        <authorList>
            <person name="Sun Q."/>
            <person name="Ohkuma M."/>
        </authorList>
    </citation>
    <scope>NUCLEOTIDE SEQUENCE</scope>
    <source>
        <strain evidence="2">JCM 4434</strain>
    </source>
</reference>
<accession>A0A8H9LUG7</accession>
<dbReference type="RefSeq" id="WP_157846618.1">
    <property type="nucleotide sequence ID" value="NZ_BMUB01000015.1"/>
</dbReference>
<evidence type="ECO:0000256" key="1">
    <source>
        <dbReference type="SAM" id="MobiDB-lite"/>
    </source>
</evidence>
<name>A0A8H9LUG7_KITAU</name>